<protein>
    <recommendedName>
        <fullName evidence="1">Hemerythrin-like domain-containing protein</fullName>
    </recommendedName>
</protein>
<dbReference type="PANTHER" id="PTHR35585:SF1">
    <property type="entry name" value="HHE DOMAIN PROTEIN (AFU_ORTHOLOGUE AFUA_4G00730)"/>
    <property type="match status" value="1"/>
</dbReference>
<accession>A0AAD6YGT7</accession>
<evidence type="ECO:0000259" key="1">
    <source>
        <dbReference type="Pfam" id="PF01814"/>
    </source>
</evidence>
<dbReference type="Pfam" id="PF01814">
    <property type="entry name" value="Hemerythrin"/>
    <property type="match status" value="1"/>
</dbReference>
<comment type="caution">
    <text evidence="2">The sequence shown here is derived from an EMBL/GenBank/DDBJ whole genome shotgun (WGS) entry which is preliminary data.</text>
</comment>
<name>A0AAD6YGT7_9AGAR</name>
<proteinExistence type="predicted"/>
<dbReference type="InterPro" id="IPR012312">
    <property type="entry name" value="Hemerythrin-like"/>
</dbReference>
<organism evidence="2 3">
    <name type="scientific">Mycena pura</name>
    <dbReference type="NCBI Taxonomy" id="153505"/>
    <lineage>
        <taxon>Eukaryota</taxon>
        <taxon>Fungi</taxon>
        <taxon>Dikarya</taxon>
        <taxon>Basidiomycota</taxon>
        <taxon>Agaricomycotina</taxon>
        <taxon>Agaricomycetes</taxon>
        <taxon>Agaricomycetidae</taxon>
        <taxon>Agaricales</taxon>
        <taxon>Marasmiineae</taxon>
        <taxon>Mycenaceae</taxon>
        <taxon>Mycena</taxon>
    </lineage>
</organism>
<dbReference type="Gene3D" id="1.20.120.520">
    <property type="entry name" value="nmb1532 protein domain like"/>
    <property type="match status" value="1"/>
</dbReference>
<dbReference type="AlphaFoldDB" id="A0AAD6YGT7"/>
<gene>
    <name evidence="2" type="ORF">GGX14DRAFT_441463</name>
</gene>
<dbReference type="PANTHER" id="PTHR35585">
    <property type="entry name" value="HHE DOMAIN PROTEIN (AFU_ORTHOLOGUE AFUA_4G00730)"/>
    <property type="match status" value="1"/>
</dbReference>
<keyword evidence="3" id="KW-1185">Reference proteome</keyword>
<evidence type="ECO:0000313" key="2">
    <source>
        <dbReference type="EMBL" id="KAJ7216414.1"/>
    </source>
</evidence>
<evidence type="ECO:0000313" key="3">
    <source>
        <dbReference type="Proteomes" id="UP001219525"/>
    </source>
</evidence>
<reference evidence="2" key="1">
    <citation type="submission" date="2023-03" db="EMBL/GenBank/DDBJ databases">
        <title>Massive genome expansion in bonnet fungi (Mycena s.s.) driven by repeated elements and novel gene families across ecological guilds.</title>
        <authorList>
            <consortium name="Lawrence Berkeley National Laboratory"/>
            <person name="Harder C.B."/>
            <person name="Miyauchi S."/>
            <person name="Viragh M."/>
            <person name="Kuo A."/>
            <person name="Thoen E."/>
            <person name="Andreopoulos B."/>
            <person name="Lu D."/>
            <person name="Skrede I."/>
            <person name="Drula E."/>
            <person name="Henrissat B."/>
            <person name="Morin E."/>
            <person name="Kohler A."/>
            <person name="Barry K."/>
            <person name="LaButti K."/>
            <person name="Morin E."/>
            <person name="Salamov A."/>
            <person name="Lipzen A."/>
            <person name="Mereny Z."/>
            <person name="Hegedus B."/>
            <person name="Baldrian P."/>
            <person name="Stursova M."/>
            <person name="Weitz H."/>
            <person name="Taylor A."/>
            <person name="Grigoriev I.V."/>
            <person name="Nagy L.G."/>
            <person name="Martin F."/>
            <person name="Kauserud H."/>
        </authorList>
    </citation>
    <scope>NUCLEOTIDE SEQUENCE</scope>
    <source>
        <strain evidence="2">9144</strain>
    </source>
</reference>
<sequence>MFRALVPTSRNLAPKRIFLLTRTMASAQSLTHAIKEDHQEMYEYYDNYKKAAGDLDAQARWARQLTWEVARHAVGEEIVVYPLMEKHLGTKGRALTDHDRDEHQHVKEMLSKLESLAPGTDEYDQIIGPMMVSLRKHNDDEEIKDLPLLEPELGPDASKAAASQFSLTKKFVPTRAHPSAPNKPPFETLVGFLVAPIDKLKDAFAKFPTEEMEEAAKH</sequence>
<feature type="domain" description="Hemerythrin-like" evidence="1">
    <location>
        <begin position="30"/>
        <end position="149"/>
    </location>
</feature>
<dbReference type="Proteomes" id="UP001219525">
    <property type="component" value="Unassembled WGS sequence"/>
</dbReference>
<dbReference type="EMBL" id="JARJCW010000015">
    <property type="protein sequence ID" value="KAJ7216414.1"/>
    <property type="molecule type" value="Genomic_DNA"/>
</dbReference>